<reference evidence="8 9" key="1">
    <citation type="submission" date="2019-11" db="EMBL/GenBank/DDBJ databases">
        <authorList>
            <person name="Ren C."/>
            <person name="Wang H."/>
            <person name="Xu Y."/>
        </authorList>
    </citation>
    <scope>NUCLEOTIDE SEQUENCE [LARGE SCALE GENOMIC DNA]</scope>
    <source>
        <strain evidence="8 9">LBM 19010</strain>
    </source>
</reference>
<dbReference type="KEGG" id="clf:GJQ69_07890"/>
<feature type="binding site" evidence="6">
    <location>
        <position position="139"/>
    </location>
    <ligand>
        <name>(3R)-3-methyl-D-ornithine</name>
        <dbReference type="ChEBI" id="CHEBI:64642"/>
    </ligand>
</feature>
<feature type="binding site" evidence="5">
    <location>
        <position position="68"/>
    </location>
    <ligand>
        <name>[4Fe-4S] cluster</name>
        <dbReference type="ChEBI" id="CHEBI:49883"/>
        <note>4Fe-4S-S-AdoMet</note>
    </ligand>
</feature>
<dbReference type="RefSeq" id="WP_086035266.1">
    <property type="nucleotide sequence ID" value="NZ_CP046051.1"/>
</dbReference>
<dbReference type="SFLD" id="SFLDS00029">
    <property type="entry name" value="Radical_SAM"/>
    <property type="match status" value="1"/>
</dbReference>
<evidence type="ECO:0000313" key="8">
    <source>
        <dbReference type="EMBL" id="QKN24408.1"/>
    </source>
</evidence>
<dbReference type="EMBL" id="CP046051">
    <property type="protein sequence ID" value="QKN24408.1"/>
    <property type="molecule type" value="Genomic_DNA"/>
</dbReference>
<dbReference type="Gene3D" id="3.20.20.70">
    <property type="entry name" value="Aldolase class I"/>
    <property type="match status" value="1"/>
</dbReference>
<dbReference type="InterPro" id="IPR013785">
    <property type="entry name" value="Aldolase_TIM"/>
</dbReference>
<protein>
    <submittedName>
        <fullName evidence="8">[FeFe] hydrogenase H-cluster radical SAM maturase HydE</fullName>
    </submittedName>
</protein>
<evidence type="ECO:0000259" key="7">
    <source>
        <dbReference type="PROSITE" id="PS51918"/>
    </source>
</evidence>
<keyword evidence="3 5" id="KW-0408">Iron</keyword>
<dbReference type="CDD" id="cd01335">
    <property type="entry name" value="Radical_SAM"/>
    <property type="match status" value="1"/>
</dbReference>
<name>A0A859DR83_9FIRM</name>
<evidence type="ECO:0000256" key="1">
    <source>
        <dbReference type="ARBA" id="ARBA00022691"/>
    </source>
</evidence>
<dbReference type="PROSITE" id="PS51918">
    <property type="entry name" value="RADICAL_SAM"/>
    <property type="match status" value="1"/>
</dbReference>
<dbReference type="NCBIfam" id="TIGR03956">
    <property type="entry name" value="rSAM_HydE"/>
    <property type="match status" value="1"/>
</dbReference>
<dbReference type="PIRSF" id="PIRSF004762">
    <property type="entry name" value="CHP00423"/>
    <property type="match status" value="1"/>
</dbReference>
<evidence type="ECO:0000313" key="9">
    <source>
        <dbReference type="Proteomes" id="UP000501316"/>
    </source>
</evidence>
<sequence>MTNRERIDNLNQKKALPRTAWVTLLSTFTAEDQEYARTLAQTLAVQKFGKQIFYRGIIEFTNICKNDCIYCGIRRSNTAVSRYRLTKEDILACCAAGYEYGYRTFVLQGGEDVYFNDDRMTDIVSSIHSAYPDCAITLSLGERSRESYQKLFDAGADRYLLRHETANKAHYGKLHPAQMSFDHRMQCLRELKEIGYQTGCGMMIGSPYQTAEDLAEDMAFLYDFQPEMVGMGPFIPHKDTPFRDYPAGRLDLCLFLLSLTRLMLPDVLLPATTALGTIHPQGRELGILSGANVIMPNLSPTSVRKQYMLYNNKICTDEGSGQCRFCLGRRFSSIGYQTVVSRGDYQKQ</sequence>
<dbReference type="PANTHER" id="PTHR43726">
    <property type="entry name" value="3-METHYLORNITHINE SYNTHASE"/>
    <property type="match status" value="1"/>
</dbReference>
<gene>
    <name evidence="8" type="primary">hydE</name>
    <name evidence="8" type="ORF">GJQ69_07890</name>
</gene>
<dbReference type="InterPro" id="IPR024021">
    <property type="entry name" value="FeFe-hyd_HydE_rSAM"/>
</dbReference>
<proteinExistence type="predicted"/>
<feature type="binding site" evidence="6">
    <location>
        <position position="184"/>
    </location>
    <ligand>
        <name>S-adenosyl-L-methionine</name>
        <dbReference type="ChEBI" id="CHEBI:59789"/>
    </ligand>
</feature>
<organism evidence="8 9">
    <name type="scientific">Caproicibacterium lactatifermentans</name>
    <dbReference type="NCBI Taxonomy" id="2666138"/>
    <lineage>
        <taxon>Bacteria</taxon>
        <taxon>Bacillati</taxon>
        <taxon>Bacillota</taxon>
        <taxon>Clostridia</taxon>
        <taxon>Eubacteriales</taxon>
        <taxon>Oscillospiraceae</taxon>
        <taxon>Caproicibacterium</taxon>
    </lineage>
</organism>
<dbReference type="InterPro" id="IPR006638">
    <property type="entry name" value="Elp3/MiaA/NifB-like_rSAM"/>
</dbReference>
<keyword evidence="1 5" id="KW-0949">S-adenosyl-L-methionine</keyword>
<dbReference type="AlphaFoldDB" id="A0A859DR83"/>
<accession>A0A859DR83</accession>
<dbReference type="SFLD" id="SFLDG01060">
    <property type="entry name" value="BATS_domain_containing"/>
    <property type="match status" value="1"/>
</dbReference>
<dbReference type="SFLD" id="SFLDG01280">
    <property type="entry name" value="HydE/PylB-like"/>
    <property type="match status" value="1"/>
</dbReference>
<dbReference type="InterPro" id="IPR034422">
    <property type="entry name" value="HydE/PylB-like"/>
</dbReference>
<evidence type="ECO:0000256" key="4">
    <source>
        <dbReference type="ARBA" id="ARBA00023014"/>
    </source>
</evidence>
<comment type="cofactor">
    <cofactor evidence="5">
        <name>[4Fe-4S] cluster</name>
        <dbReference type="ChEBI" id="CHEBI:49883"/>
    </cofactor>
    <text evidence="5">Binds 1 [4Fe-4S] cluster. The cluster is coordinated with 3 cysteines and an exchangeable S-adenosyl-L-methionine.</text>
</comment>
<dbReference type="PANTHER" id="PTHR43726:SF1">
    <property type="entry name" value="BIOTIN SYNTHASE"/>
    <property type="match status" value="1"/>
</dbReference>
<evidence type="ECO:0000256" key="3">
    <source>
        <dbReference type="ARBA" id="ARBA00023004"/>
    </source>
</evidence>
<dbReference type="Proteomes" id="UP000501316">
    <property type="component" value="Chromosome"/>
</dbReference>
<dbReference type="GO" id="GO:0046872">
    <property type="term" value="F:metal ion binding"/>
    <property type="evidence" value="ECO:0007669"/>
    <property type="project" value="UniProtKB-KW"/>
</dbReference>
<dbReference type="SMART" id="SM00729">
    <property type="entry name" value="Elp3"/>
    <property type="match status" value="1"/>
</dbReference>
<evidence type="ECO:0000256" key="5">
    <source>
        <dbReference type="PIRSR" id="PIRSR004762-1"/>
    </source>
</evidence>
<keyword evidence="5" id="KW-0004">4Fe-4S</keyword>
<dbReference type="SFLD" id="SFLDG01082">
    <property type="entry name" value="B12-binding_domain_containing"/>
    <property type="match status" value="1"/>
</dbReference>
<dbReference type="GO" id="GO:0051539">
    <property type="term" value="F:4 iron, 4 sulfur cluster binding"/>
    <property type="evidence" value="ECO:0007669"/>
    <property type="project" value="UniProtKB-KW"/>
</dbReference>
<dbReference type="Pfam" id="PF04055">
    <property type="entry name" value="Radical_SAM"/>
    <property type="match status" value="1"/>
</dbReference>
<feature type="domain" description="Radical SAM core" evidence="7">
    <location>
        <begin position="50"/>
        <end position="288"/>
    </location>
</feature>
<feature type="binding site" evidence="5">
    <location>
        <position position="71"/>
    </location>
    <ligand>
        <name>[4Fe-4S] cluster</name>
        <dbReference type="ChEBI" id="CHEBI:49883"/>
        <note>4Fe-4S-S-AdoMet</note>
    </ligand>
</feature>
<dbReference type="SUPFAM" id="SSF102114">
    <property type="entry name" value="Radical SAM enzymes"/>
    <property type="match status" value="1"/>
</dbReference>
<keyword evidence="4 5" id="KW-0411">Iron-sulfur</keyword>
<feature type="binding site" evidence="5">
    <location>
        <position position="64"/>
    </location>
    <ligand>
        <name>[4Fe-4S] cluster</name>
        <dbReference type="ChEBI" id="CHEBI:49883"/>
        <note>4Fe-4S-S-AdoMet</note>
    </ligand>
</feature>
<dbReference type="InterPro" id="IPR007197">
    <property type="entry name" value="rSAM"/>
</dbReference>
<evidence type="ECO:0000256" key="6">
    <source>
        <dbReference type="PIRSR" id="PIRSR004762-2"/>
    </source>
</evidence>
<dbReference type="GO" id="GO:0016740">
    <property type="term" value="F:transferase activity"/>
    <property type="evidence" value="ECO:0007669"/>
    <property type="project" value="TreeGrafter"/>
</dbReference>
<dbReference type="SFLD" id="SFLDF00348">
    <property type="entry name" value="FeFe_hydrogenase_maturase_(Hyd"/>
    <property type="match status" value="1"/>
</dbReference>
<keyword evidence="2" id="KW-0479">Metal-binding</keyword>
<evidence type="ECO:0000256" key="2">
    <source>
        <dbReference type="ARBA" id="ARBA00022723"/>
    </source>
</evidence>
<feature type="binding site" evidence="6">
    <location>
        <position position="164"/>
    </location>
    <ligand>
        <name>S-adenosyl-L-methionine</name>
        <dbReference type="ChEBI" id="CHEBI:59789"/>
    </ligand>
</feature>
<dbReference type="InterPro" id="IPR058240">
    <property type="entry name" value="rSAM_sf"/>
</dbReference>